<gene>
    <name evidence="3" type="ORF">SDC9_68309</name>
</gene>
<evidence type="ECO:0000259" key="2">
    <source>
        <dbReference type="PROSITE" id="PS50850"/>
    </source>
</evidence>
<feature type="transmembrane region" description="Helical" evidence="1">
    <location>
        <begin position="138"/>
        <end position="162"/>
    </location>
</feature>
<evidence type="ECO:0000313" key="3">
    <source>
        <dbReference type="EMBL" id="MPM21859.1"/>
    </source>
</evidence>
<sequence>MLTRWLPTVSKPFRLAPYLALLSLSYLSLGVTIPAMSLIVISKGFSLSRLSLAMIVFSLSVMAFEVPSGIYADAKGRRKSFALGLVLSLIGTLLLFSSSFLLLCAGFACTGIGRAYASGSLDALMIERGQRAGKKLEDIVFALDVNSGISLSVGSLFGGLLLSLGAQLDNLTSLVLLVRVFLVALSLLLLFLLIPKETQTPEEAFTFKAQANALVSALSSSPFLLAFSLSVLVQGVLLASLEGYWQPYLKQLLVSDSQLWILGLISASVFAVSVLGSMMGKRLLSHMRPPLVYCLAFAGIFALQLMLSRSHTIIQFLLFYELIYLLLGVVSVVGMYLLNKKASDAVRTSLVSVSSFCLQTGGLLANLLATVVFLGGGISRYWVITALGGLGMISILSVWLLQRTPRT</sequence>
<proteinExistence type="predicted"/>
<feature type="transmembrane region" description="Helical" evidence="1">
    <location>
        <begin position="381"/>
        <end position="401"/>
    </location>
</feature>
<protein>
    <recommendedName>
        <fullName evidence="2">Major facilitator superfamily (MFS) profile domain-containing protein</fullName>
    </recommendedName>
</protein>
<feature type="transmembrane region" description="Helical" evidence="1">
    <location>
        <begin position="290"/>
        <end position="307"/>
    </location>
</feature>
<dbReference type="GO" id="GO:0022857">
    <property type="term" value="F:transmembrane transporter activity"/>
    <property type="evidence" value="ECO:0007669"/>
    <property type="project" value="InterPro"/>
</dbReference>
<feature type="transmembrane region" description="Helical" evidence="1">
    <location>
        <begin position="15"/>
        <end position="40"/>
    </location>
</feature>
<keyword evidence="1" id="KW-1133">Transmembrane helix</keyword>
<dbReference type="SUPFAM" id="SSF103473">
    <property type="entry name" value="MFS general substrate transporter"/>
    <property type="match status" value="1"/>
</dbReference>
<dbReference type="InterPro" id="IPR020846">
    <property type="entry name" value="MFS_dom"/>
</dbReference>
<evidence type="ECO:0000256" key="1">
    <source>
        <dbReference type="SAM" id="Phobius"/>
    </source>
</evidence>
<feature type="transmembrane region" description="Helical" evidence="1">
    <location>
        <begin position="84"/>
        <end position="117"/>
    </location>
</feature>
<dbReference type="InterPro" id="IPR036259">
    <property type="entry name" value="MFS_trans_sf"/>
</dbReference>
<dbReference type="InterPro" id="IPR011701">
    <property type="entry name" value="MFS"/>
</dbReference>
<keyword evidence="1" id="KW-0472">Membrane</keyword>
<comment type="caution">
    <text evidence="3">The sequence shown here is derived from an EMBL/GenBank/DDBJ whole genome shotgun (WGS) entry which is preliminary data.</text>
</comment>
<feature type="transmembrane region" description="Helical" evidence="1">
    <location>
        <begin position="313"/>
        <end position="338"/>
    </location>
</feature>
<dbReference type="PROSITE" id="PS50850">
    <property type="entry name" value="MFS"/>
    <property type="match status" value="1"/>
</dbReference>
<dbReference type="PANTHER" id="PTHR23530">
    <property type="entry name" value="TRANSPORT PROTEIN-RELATED"/>
    <property type="match status" value="1"/>
</dbReference>
<dbReference type="Gene3D" id="1.20.1250.20">
    <property type="entry name" value="MFS general substrate transporter like domains"/>
    <property type="match status" value="1"/>
</dbReference>
<organism evidence="3">
    <name type="scientific">bioreactor metagenome</name>
    <dbReference type="NCBI Taxonomy" id="1076179"/>
    <lineage>
        <taxon>unclassified sequences</taxon>
        <taxon>metagenomes</taxon>
        <taxon>ecological metagenomes</taxon>
    </lineage>
</organism>
<feature type="transmembrane region" description="Helical" evidence="1">
    <location>
        <begin position="350"/>
        <end position="375"/>
    </location>
</feature>
<accession>A0A644Y0I3</accession>
<dbReference type="AlphaFoldDB" id="A0A644Y0I3"/>
<name>A0A644Y0I3_9ZZZZ</name>
<feature type="domain" description="Major facilitator superfamily (MFS) profile" evidence="2">
    <location>
        <begin position="1"/>
        <end position="406"/>
    </location>
</feature>
<keyword evidence="1" id="KW-0812">Transmembrane</keyword>
<dbReference type="Pfam" id="PF07690">
    <property type="entry name" value="MFS_1"/>
    <property type="match status" value="1"/>
</dbReference>
<reference evidence="3" key="1">
    <citation type="submission" date="2019-08" db="EMBL/GenBank/DDBJ databases">
        <authorList>
            <person name="Kucharzyk K."/>
            <person name="Murdoch R.W."/>
            <person name="Higgins S."/>
            <person name="Loffler F."/>
        </authorList>
    </citation>
    <scope>NUCLEOTIDE SEQUENCE</scope>
</reference>
<dbReference type="EMBL" id="VSSQ01003682">
    <property type="protein sequence ID" value="MPM21859.1"/>
    <property type="molecule type" value="Genomic_DNA"/>
</dbReference>
<feature type="transmembrane region" description="Helical" evidence="1">
    <location>
        <begin position="174"/>
        <end position="194"/>
    </location>
</feature>
<feature type="transmembrane region" description="Helical" evidence="1">
    <location>
        <begin position="259"/>
        <end position="278"/>
    </location>
</feature>
<feature type="transmembrane region" description="Helical" evidence="1">
    <location>
        <begin position="214"/>
        <end position="239"/>
    </location>
</feature>
<dbReference type="PANTHER" id="PTHR23530:SF1">
    <property type="entry name" value="PERMEASE, MAJOR FACILITATOR SUPERFAMILY-RELATED"/>
    <property type="match status" value="1"/>
</dbReference>
<feature type="transmembrane region" description="Helical" evidence="1">
    <location>
        <begin position="52"/>
        <end position="72"/>
    </location>
</feature>
<dbReference type="InterPro" id="IPR053160">
    <property type="entry name" value="MFS_DHA3_Transporter"/>
</dbReference>